<dbReference type="EMBL" id="JACEEZ010025589">
    <property type="protein sequence ID" value="KAG0699438.1"/>
    <property type="molecule type" value="Genomic_DNA"/>
</dbReference>
<sequence length="252" mass="28318">MARDLLDSDLLTRIEGVGDLIALEAKYHLACLVGLRNRHRSLIRNRENLQDASKPDKKARARAFAELVTYIENGSGRRHIALQVCFPTASLRKSSADFGIRSEVNKVRFKEQILKHFPYSQEQSDGKNVLLVFEKGMQQMLKQAMETDYEGDALILAKAARIVREDIFRSCGFNFSGSFPPDCQKNSVPANLKSMVTMLMKGADLKDQDCTDSQACLTASQIILFNCKKRARRDKQIPSSRSRPGPTTDTNC</sequence>
<dbReference type="PANTHER" id="PTHR47018:SF2">
    <property type="entry name" value="TESMIN_TSO1-LIKE CXC DOMAIN-CONTAINING PROTEIN"/>
    <property type="match status" value="1"/>
</dbReference>
<reference evidence="1" key="1">
    <citation type="submission" date="2020-07" db="EMBL/GenBank/DDBJ databases">
        <title>The High-quality genome of the commercially important snow crab, Chionoecetes opilio.</title>
        <authorList>
            <person name="Jeong J.-H."/>
            <person name="Ryu S."/>
        </authorList>
    </citation>
    <scope>NUCLEOTIDE SEQUENCE</scope>
    <source>
        <strain evidence="1">MADBK_172401_WGS</strain>
        <tissue evidence="1">Digestive gland</tissue>
    </source>
</reference>
<keyword evidence="2" id="KW-1185">Reference proteome</keyword>
<dbReference type="PANTHER" id="PTHR47018">
    <property type="entry name" value="CXC DOMAIN-CONTAINING PROTEIN-RELATED"/>
    <property type="match status" value="1"/>
</dbReference>
<comment type="caution">
    <text evidence="1">The sequence shown here is derived from an EMBL/GenBank/DDBJ whole genome shotgun (WGS) entry which is preliminary data.</text>
</comment>
<dbReference type="Proteomes" id="UP000770661">
    <property type="component" value="Unassembled WGS sequence"/>
</dbReference>
<evidence type="ECO:0000313" key="2">
    <source>
        <dbReference type="Proteomes" id="UP000770661"/>
    </source>
</evidence>
<protein>
    <submittedName>
        <fullName evidence="1">Uncharacterized protein</fullName>
    </submittedName>
</protein>
<name>A0A8J8WAU9_CHIOP</name>
<proteinExistence type="predicted"/>
<dbReference type="OrthoDB" id="10057522at2759"/>
<organism evidence="1 2">
    <name type="scientific">Chionoecetes opilio</name>
    <name type="common">Atlantic snow crab</name>
    <name type="synonym">Cancer opilio</name>
    <dbReference type="NCBI Taxonomy" id="41210"/>
    <lineage>
        <taxon>Eukaryota</taxon>
        <taxon>Metazoa</taxon>
        <taxon>Ecdysozoa</taxon>
        <taxon>Arthropoda</taxon>
        <taxon>Crustacea</taxon>
        <taxon>Multicrustacea</taxon>
        <taxon>Malacostraca</taxon>
        <taxon>Eumalacostraca</taxon>
        <taxon>Eucarida</taxon>
        <taxon>Decapoda</taxon>
        <taxon>Pleocyemata</taxon>
        <taxon>Brachyura</taxon>
        <taxon>Eubrachyura</taxon>
        <taxon>Majoidea</taxon>
        <taxon>Majidae</taxon>
        <taxon>Chionoecetes</taxon>
    </lineage>
</organism>
<evidence type="ECO:0000313" key="1">
    <source>
        <dbReference type="EMBL" id="KAG0699438.1"/>
    </source>
</evidence>
<gene>
    <name evidence="1" type="ORF">GWK47_025807</name>
</gene>
<accession>A0A8J8WAU9</accession>
<dbReference type="AlphaFoldDB" id="A0A8J8WAU9"/>